<protein>
    <submittedName>
        <fullName evidence="1">Anaerobic ribonucleoside-triphosphate reductase</fullName>
    </submittedName>
</protein>
<dbReference type="SUPFAM" id="SSF51998">
    <property type="entry name" value="PFL-like glycyl radical enzymes"/>
    <property type="match status" value="1"/>
</dbReference>
<proteinExistence type="predicted"/>
<accession>K1RS91</accession>
<gene>
    <name evidence="1" type="ORF">LEA_18947</name>
</gene>
<comment type="caution">
    <text evidence="1">The sequence shown here is derived from an EMBL/GenBank/DDBJ whole genome shotgun (WGS) entry which is preliminary data.</text>
</comment>
<dbReference type="Pfam" id="PF13597">
    <property type="entry name" value="NRDD"/>
    <property type="match status" value="1"/>
</dbReference>
<dbReference type="GO" id="GO:0031250">
    <property type="term" value="C:anaerobic ribonucleoside-triphosphate reductase complex"/>
    <property type="evidence" value="ECO:0007669"/>
    <property type="project" value="TreeGrafter"/>
</dbReference>
<dbReference type="Gene3D" id="3.20.70.20">
    <property type="match status" value="1"/>
</dbReference>
<dbReference type="GO" id="GO:0004748">
    <property type="term" value="F:ribonucleoside-diphosphate reductase activity, thioredoxin disulfide as acceptor"/>
    <property type="evidence" value="ECO:0007669"/>
    <property type="project" value="TreeGrafter"/>
</dbReference>
<dbReference type="GO" id="GO:0006260">
    <property type="term" value="P:DNA replication"/>
    <property type="evidence" value="ECO:0007669"/>
    <property type="project" value="InterPro"/>
</dbReference>
<dbReference type="PANTHER" id="PTHR21075:SF0">
    <property type="entry name" value="ANAEROBIC RIBONUCLEOSIDE-TRIPHOSPHATE REDUCTASE"/>
    <property type="match status" value="1"/>
</dbReference>
<feature type="non-terminal residue" evidence="1">
    <location>
        <position position="169"/>
    </location>
</feature>
<reference evidence="1" key="1">
    <citation type="journal article" date="2013" name="Environ. Microbiol.">
        <title>Microbiota from the distal guts of lean and obese adolescents exhibit partial functional redundancy besides clear differences in community structure.</title>
        <authorList>
            <person name="Ferrer M."/>
            <person name="Ruiz A."/>
            <person name="Lanza F."/>
            <person name="Haange S.B."/>
            <person name="Oberbach A."/>
            <person name="Till H."/>
            <person name="Bargiela R."/>
            <person name="Campoy C."/>
            <person name="Segura M.T."/>
            <person name="Richter M."/>
            <person name="von Bergen M."/>
            <person name="Seifert J."/>
            <person name="Suarez A."/>
        </authorList>
    </citation>
    <scope>NUCLEOTIDE SEQUENCE</scope>
</reference>
<dbReference type="PANTHER" id="PTHR21075">
    <property type="entry name" value="ANAEROBIC RIBONUCLEOSIDE-TRIPHOSPHATE REDUCTASE"/>
    <property type="match status" value="1"/>
</dbReference>
<organism evidence="1">
    <name type="scientific">human gut metagenome</name>
    <dbReference type="NCBI Taxonomy" id="408170"/>
    <lineage>
        <taxon>unclassified sequences</taxon>
        <taxon>metagenomes</taxon>
        <taxon>organismal metagenomes</taxon>
    </lineage>
</organism>
<evidence type="ECO:0000313" key="1">
    <source>
        <dbReference type="EMBL" id="EKC48293.1"/>
    </source>
</evidence>
<dbReference type="EMBL" id="AJWY01013012">
    <property type="protein sequence ID" value="EKC48293.1"/>
    <property type="molecule type" value="Genomic_DNA"/>
</dbReference>
<dbReference type="InterPro" id="IPR012833">
    <property type="entry name" value="NrdD"/>
</dbReference>
<dbReference type="GO" id="GO:0008998">
    <property type="term" value="F:ribonucleoside-triphosphate reductase (thioredoxin) activity"/>
    <property type="evidence" value="ECO:0007669"/>
    <property type="project" value="InterPro"/>
</dbReference>
<sequence>MNSRAGAQIPFSSINYGTDTSPEGRMVIKNVLLATEAGLGNGETPIFPIHIFKVKDGLNYNEGDPNYDLFKLACRVSAKRLFPNFSFIDAPYNLQYYKPGDYNTEIAYMGCRTRVIGNVYDPTREIVTGRGNLSFTSINLPRLGILAGGDIVKFFEMLEDRMNLVVDQL</sequence>
<dbReference type="GO" id="GO:0009265">
    <property type="term" value="P:2'-deoxyribonucleotide biosynthetic process"/>
    <property type="evidence" value="ECO:0007669"/>
    <property type="project" value="TreeGrafter"/>
</dbReference>
<name>K1RS91_9ZZZZ</name>
<dbReference type="AlphaFoldDB" id="K1RS91"/>